<evidence type="ECO:0000256" key="8">
    <source>
        <dbReference type="ARBA" id="ARBA00023204"/>
    </source>
</evidence>
<evidence type="ECO:0000256" key="4">
    <source>
        <dbReference type="ARBA" id="ARBA00021061"/>
    </source>
</evidence>
<evidence type="ECO:0000256" key="1">
    <source>
        <dbReference type="ARBA" id="ARBA00004123"/>
    </source>
</evidence>
<organism evidence="15 16">
    <name type="scientific">Conger conger</name>
    <name type="common">Conger eel</name>
    <name type="synonym">Muraena conger</name>
    <dbReference type="NCBI Taxonomy" id="82655"/>
    <lineage>
        <taxon>Eukaryota</taxon>
        <taxon>Metazoa</taxon>
        <taxon>Chordata</taxon>
        <taxon>Craniata</taxon>
        <taxon>Vertebrata</taxon>
        <taxon>Euteleostomi</taxon>
        <taxon>Actinopterygii</taxon>
        <taxon>Neopterygii</taxon>
        <taxon>Teleostei</taxon>
        <taxon>Anguilliformes</taxon>
        <taxon>Congridae</taxon>
        <taxon>Conger</taxon>
    </lineage>
</organism>
<dbReference type="PANTHER" id="PTHR28547">
    <property type="entry name" value="PROTEIN MMS22-LIKE"/>
    <property type="match status" value="1"/>
</dbReference>
<dbReference type="AlphaFoldDB" id="A0A9Q1E281"/>
<keyword evidence="8" id="KW-0234">DNA repair</keyword>
<evidence type="ECO:0000256" key="5">
    <source>
        <dbReference type="ARBA" id="ARBA00022454"/>
    </source>
</evidence>
<dbReference type="Pfam" id="PF14910">
    <property type="entry name" value="MMS22L_N"/>
    <property type="match status" value="1"/>
</dbReference>
<evidence type="ECO:0000256" key="6">
    <source>
        <dbReference type="ARBA" id="ARBA00022763"/>
    </source>
</evidence>
<dbReference type="InterPro" id="IPR029425">
    <property type="entry name" value="MMS22L_N"/>
</dbReference>
<dbReference type="GO" id="GO:0006325">
    <property type="term" value="P:chromatin organization"/>
    <property type="evidence" value="ECO:0007669"/>
    <property type="project" value="UniProtKB-KW"/>
</dbReference>
<dbReference type="Pfam" id="PF14911">
    <property type="entry name" value="MMS22L_C"/>
    <property type="match status" value="1"/>
</dbReference>
<keyword evidence="5" id="KW-0158">Chromosome</keyword>
<gene>
    <name evidence="15" type="ORF">COCON_G00009800</name>
</gene>
<dbReference type="InterPro" id="IPR042320">
    <property type="entry name" value="MMS22-like"/>
</dbReference>
<sequence length="1204" mass="133952">MEDDFSQSLTPPVSPFEADSQCDFSPARPPWFSCAFEQGRDESRTVSSEGYIARGSLKRLLLRLDPAPGDCEADTVELFGFPWVTETALVESSSFLFSLFKQKILSLESVVQNSSHDFGQASSLHFEAEALRQQCVQFLQYVKVFTFRFVEPPRTLGEGDMHPYEDLEAQFPSVLLEELFGVTLLIGRLRDLPANVRSSFTIHHQGKLFPPSWHLLHLYLDCHWSLLEILHLLGEKMQSQVVYAHQFVNLTGENLTSTSLFEDHLNSLLCDLISMAVDKYSKVRPTEALTTHHYQCTCTKELWILTRHLLEHRSRVIHTQSFWSYISAPLRGLLKGEIQASLPTPCRDALGFTWWLVTQLAELGQYSRNGTFQSEKAEDNWSFVLELLKLTCSPQGGLQEEQVRMHVHCCLSLCLLWDSNSSAVTTLWEYYCKNLNASFTVPWLGVAELCSLYRSSNSFHIFLRILALHLSQDSTGSGAPWRQMKGRIYSKFHQRRMKELSEGGLSNFLLLFLVLARVGELEDVAARTFDLLALLSPPPLTPALLALVWRGQLALLLLFLERGLDAGALAQRLGVAFTQAAREFYLKTTEAPRKLALWGLLESYLEGVQEVFETSAYLHLSEERLLNDGFSLLLPACRQSEINSALGFVQNILAQLQRVLQRCSQLSHAAAASPPPSVAKERHLAVAGALWANLFPFLRGSRLSQTPPAQLADSAAGFTLLALELPGSAPQDLQPHPVLSIMHSFGWDDMLHPLLVTRYLIHLLQNRALVSSVSSAGPGSAQAQCVRAWVRSVLQQHVHRNADGTDSRAGRALADLLPELTRLVFQLPEVESLLQGAGIPSGASRQEPVPALATFIKAVGRAYSRLESLAERSAMVTRALEYVGDVLKHIKPYLVNKGPPEGLRLAYWAVGCVVKQWSPLLATSKAQQLLFRIVDVLLLPHAVFQQDKGLSPQVLSAVKENLPLYLQGLSVAAGTAQFQGAYLKQQLHSVTSHYLGRFLPATPSAGTVANHPVLLAVCETPPNPQGAALRKAIIQVLSENFLQFKGHARPPRLASVLAFLLELLRRTKDSNPELLTLPLPPVLRCLMLVNEQQVRKLSTDALQLVVERCASREGPCDQLSAVLKCFIEENTGVYDQQIYSVLETVAILDQSVVTVLIPVLSQNLRTTETKRGLGRNTTLRNAYRKLLSHLGEGGQVEMISLEEE</sequence>
<dbReference type="EMBL" id="JAFJMO010000001">
    <property type="protein sequence ID" value="KAJ8288321.1"/>
    <property type="molecule type" value="Genomic_DNA"/>
</dbReference>
<evidence type="ECO:0000256" key="11">
    <source>
        <dbReference type="ARBA" id="ARBA00045147"/>
    </source>
</evidence>
<evidence type="ECO:0000256" key="12">
    <source>
        <dbReference type="SAM" id="MobiDB-lite"/>
    </source>
</evidence>
<evidence type="ECO:0000259" key="13">
    <source>
        <dbReference type="Pfam" id="PF14910"/>
    </source>
</evidence>
<feature type="region of interest" description="Disordered" evidence="12">
    <location>
        <begin position="1"/>
        <end position="21"/>
    </location>
</feature>
<proteinExistence type="inferred from homology"/>
<keyword evidence="7" id="KW-0156">Chromatin regulator</keyword>
<protein>
    <recommendedName>
        <fullName evidence="4">Protein MMS22-like</fullName>
    </recommendedName>
    <alternativeName>
        <fullName evidence="10">Methyl methanesulfonate-sensitivity protein 22-like</fullName>
    </alternativeName>
</protein>
<keyword evidence="9" id="KW-0539">Nucleus</keyword>
<dbReference type="GO" id="GO:0043596">
    <property type="term" value="C:nuclear replication fork"/>
    <property type="evidence" value="ECO:0007669"/>
    <property type="project" value="TreeGrafter"/>
</dbReference>
<reference evidence="15" key="1">
    <citation type="journal article" date="2023" name="Science">
        <title>Genome structures resolve the early diversification of teleost fishes.</title>
        <authorList>
            <person name="Parey E."/>
            <person name="Louis A."/>
            <person name="Montfort J."/>
            <person name="Bouchez O."/>
            <person name="Roques C."/>
            <person name="Iampietro C."/>
            <person name="Lluch J."/>
            <person name="Castinel A."/>
            <person name="Donnadieu C."/>
            <person name="Desvignes T."/>
            <person name="Floi Bucao C."/>
            <person name="Jouanno E."/>
            <person name="Wen M."/>
            <person name="Mejri S."/>
            <person name="Dirks R."/>
            <person name="Jansen H."/>
            <person name="Henkel C."/>
            <person name="Chen W.J."/>
            <person name="Zahm M."/>
            <person name="Cabau C."/>
            <person name="Klopp C."/>
            <person name="Thompson A.W."/>
            <person name="Robinson-Rechavi M."/>
            <person name="Braasch I."/>
            <person name="Lecointre G."/>
            <person name="Bobe J."/>
            <person name="Postlethwait J.H."/>
            <person name="Berthelot C."/>
            <person name="Roest Crollius H."/>
            <person name="Guiguen Y."/>
        </authorList>
    </citation>
    <scope>NUCLEOTIDE SEQUENCE</scope>
    <source>
        <strain evidence="15">Concon-B</strain>
    </source>
</reference>
<evidence type="ECO:0000256" key="3">
    <source>
        <dbReference type="ARBA" id="ARBA00006585"/>
    </source>
</evidence>
<evidence type="ECO:0000313" key="15">
    <source>
        <dbReference type="EMBL" id="KAJ8288321.1"/>
    </source>
</evidence>
<accession>A0A9Q1E281</accession>
<comment type="caution">
    <text evidence="15">The sequence shown here is derived from an EMBL/GenBank/DDBJ whole genome shotgun (WGS) entry which is preliminary data.</text>
</comment>
<dbReference type="GO" id="GO:0031297">
    <property type="term" value="P:replication fork processing"/>
    <property type="evidence" value="ECO:0007669"/>
    <property type="project" value="InterPro"/>
</dbReference>
<dbReference type="Proteomes" id="UP001152803">
    <property type="component" value="Unassembled WGS sequence"/>
</dbReference>
<feature type="compositionally biased region" description="Polar residues" evidence="12">
    <location>
        <begin position="1"/>
        <end position="11"/>
    </location>
</feature>
<comment type="subcellular location">
    <subcellularLocation>
        <location evidence="2">Chromosome</location>
    </subcellularLocation>
    <subcellularLocation>
        <location evidence="1">Nucleus</location>
    </subcellularLocation>
</comment>
<dbReference type="OrthoDB" id="8193282at2759"/>
<dbReference type="InterPro" id="IPR029424">
    <property type="entry name" value="MMS22L_C"/>
</dbReference>
<evidence type="ECO:0000256" key="2">
    <source>
        <dbReference type="ARBA" id="ARBA00004286"/>
    </source>
</evidence>
<comment type="function">
    <text evidence="11">Component of the MMS22L-TONSL complex, a complex that promotes homologous recombination-mediated repair of double-strand breaks (DSBs) at stalled or collapsed replication forks. The MMS22L-TONSL complex is required to maintain genome integrity during DNA replication. It mediates the assembly of RAD51 filaments on single-stranded DNA (ssDNA): the MMS22L-TONSL complex is recruited to DSBs following histone replacement by histone chaperones and eviction of the replication protein A complex (RPA/RP-A) from DSBs. Following recruitment to DSBs, the TONSL-MMS22L complex promotes recruitment of RAD51 filaments and subsequent homologous recombination. Within the complex, MMS22L acts by binding ssDNA.</text>
</comment>
<comment type="similarity">
    <text evidence="3">Belongs to the MMS22 family. MMS22L subfamily.</text>
</comment>
<evidence type="ECO:0000259" key="14">
    <source>
        <dbReference type="Pfam" id="PF14911"/>
    </source>
</evidence>
<evidence type="ECO:0000256" key="9">
    <source>
        <dbReference type="ARBA" id="ARBA00023242"/>
    </source>
</evidence>
<feature type="domain" description="Protein MMS22-like N-terminal" evidence="13">
    <location>
        <begin position="29"/>
        <end position="704"/>
    </location>
</feature>
<dbReference type="GO" id="GO:0000724">
    <property type="term" value="P:double-strand break repair via homologous recombination"/>
    <property type="evidence" value="ECO:0007669"/>
    <property type="project" value="InterPro"/>
</dbReference>
<name>A0A9Q1E281_CONCO</name>
<evidence type="ECO:0000256" key="7">
    <source>
        <dbReference type="ARBA" id="ARBA00022853"/>
    </source>
</evidence>
<dbReference type="PANTHER" id="PTHR28547:SF1">
    <property type="entry name" value="PROTEIN MMS22-LIKE"/>
    <property type="match status" value="1"/>
</dbReference>
<keyword evidence="6" id="KW-0227">DNA damage</keyword>
<evidence type="ECO:0000313" key="16">
    <source>
        <dbReference type="Proteomes" id="UP001152803"/>
    </source>
</evidence>
<evidence type="ECO:0000256" key="10">
    <source>
        <dbReference type="ARBA" id="ARBA00033326"/>
    </source>
</evidence>
<keyword evidence="16" id="KW-1185">Reference proteome</keyword>
<feature type="domain" description="MMS22-like C-terminal" evidence="14">
    <location>
        <begin position="817"/>
        <end position="1190"/>
    </location>
</feature>